<evidence type="ECO:0000313" key="5">
    <source>
        <dbReference type="Proteomes" id="UP000515150"/>
    </source>
</evidence>
<feature type="chain" id="PRO_5027843987" evidence="3">
    <location>
        <begin position="28"/>
        <end position="107"/>
    </location>
</feature>
<dbReference type="InterPro" id="IPR001811">
    <property type="entry name" value="Chemokine_IL8-like_dom"/>
</dbReference>
<dbReference type="PANTHER" id="PTHR12015:SF108">
    <property type="entry name" value="C-C MOTIF CHEMOKINE 20"/>
    <property type="match status" value="1"/>
</dbReference>
<dbReference type="RefSeq" id="XP_029004495.1">
    <property type="nucleotide sequence ID" value="XM_029148662.2"/>
</dbReference>
<dbReference type="GO" id="GO:0005615">
    <property type="term" value="C:extracellular space"/>
    <property type="evidence" value="ECO:0007669"/>
    <property type="project" value="UniProtKB-KW"/>
</dbReference>
<feature type="signal peptide" evidence="3">
    <location>
        <begin position="1"/>
        <end position="27"/>
    </location>
</feature>
<dbReference type="Proteomes" id="UP000515150">
    <property type="component" value="Chromosome 4"/>
</dbReference>
<dbReference type="CTD" id="563152"/>
<keyword evidence="5" id="KW-1185">Reference proteome</keyword>
<feature type="domain" description="Chemokine interleukin-8-like" evidence="4">
    <location>
        <begin position="27"/>
        <end position="85"/>
    </location>
</feature>
<keyword evidence="1" id="KW-0202">Cytokine</keyword>
<evidence type="ECO:0000256" key="3">
    <source>
        <dbReference type="SAM" id="SignalP"/>
    </source>
</evidence>
<evidence type="ECO:0000256" key="1">
    <source>
        <dbReference type="ARBA" id="ARBA00022514"/>
    </source>
</evidence>
<dbReference type="SUPFAM" id="SSF54117">
    <property type="entry name" value="Interleukin 8-like chemokines"/>
    <property type="match status" value="1"/>
</dbReference>
<feature type="compositionally biased region" description="Polar residues" evidence="2">
    <location>
        <begin position="97"/>
        <end position="107"/>
    </location>
</feature>
<evidence type="ECO:0000313" key="6">
    <source>
        <dbReference type="RefSeq" id="XP_029004495.1"/>
    </source>
</evidence>
<evidence type="ECO:0000259" key="4">
    <source>
        <dbReference type="SMART" id="SM00199"/>
    </source>
</evidence>
<dbReference type="InterPro" id="IPR039809">
    <property type="entry name" value="Chemokine_b/g/d"/>
</dbReference>
<sequence length="107" mass="12197">MAIRKMHLLAALCCFVILTTFVCDTQSASCCVSYSRRPVHCRRLIGYTIQHINVCDLPAIIFHLPGRFVCANPREEWTQRAMKCVDEPRGKRKSTKYTDASTPQIHA</sequence>
<proteinExistence type="predicted"/>
<dbReference type="SMART" id="SM00199">
    <property type="entry name" value="SCY"/>
    <property type="match status" value="1"/>
</dbReference>
<evidence type="ECO:0000256" key="2">
    <source>
        <dbReference type="SAM" id="MobiDB-lite"/>
    </source>
</evidence>
<dbReference type="InParanoid" id="A0A6P7MD34"/>
<dbReference type="GO" id="GO:0008009">
    <property type="term" value="F:chemokine activity"/>
    <property type="evidence" value="ECO:0007669"/>
    <property type="project" value="InterPro"/>
</dbReference>
<dbReference type="AlphaFoldDB" id="A0A6P7MD34"/>
<feature type="region of interest" description="Disordered" evidence="2">
    <location>
        <begin position="87"/>
        <end position="107"/>
    </location>
</feature>
<protein>
    <submittedName>
        <fullName evidence="6">C-C motif chemokine 20b</fullName>
    </submittedName>
</protein>
<dbReference type="Pfam" id="PF00048">
    <property type="entry name" value="IL8"/>
    <property type="match status" value="1"/>
</dbReference>
<dbReference type="GO" id="GO:0006955">
    <property type="term" value="P:immune response"/>
    <property type="evidence" value="ECO:0007669"/>
    <property type="project" value="InterPro"/>
</dbReference>
<accession>A0A6P7MD34</accession>
<dbReference type="FunCoup" id="A0A6P7MD34">
    <property type="interactions" value="46"/>
</dbReference>
<dbReference type="Gene3D" id="2.40.50.40">
    <property type="match status" value="1"/>
</dbReference>
<dbReference type="OrthoDB" id="8870994at2759"/>
<dbReference type="GeneID" id="114854361"/>
<name>A0A6P7MD34_BETSP</name>
<dbReference type="InterPro" id="IPR036048">
    <property type="entry name" value="Interleukin_8-like_sf"/>
</dbReference>
<organism evidence="5 6">
    <name type="scientific">Betta splendens</name>
    <name type="common">Siamese fighting fish</name>
    <dbReference type="NCBI Taxonomy" id="158456"/>
    <lineage>
        <taxon>Eukaryota</taxon>
        <taxon>Metazoa</taxon>
        <taxon>Chordata</taxon>
        <taxon>Craniata</taxon>
        <taxon>Vertebrata</taxon>
        <taxon>Euteleostomi</taxon>
        <taxon>Actinopterygii</taxon>
        <taxon>Neopterygii</taxon>
        <taxon>Teleostei</taxon>
        <taxon>Neoteleostei</taxon>
        <taxon>Acanthomorphata</taxon>
        <taxon>Anabantaria</taxon>
        <taxon>Anabantiformes</taxon>
        <taxon>Anabantoidei</taxon>
        <taxon>Osphronemidae</taxon>
        <taxon>Betta</taxon>
    </lineage>
</organism>
<gene>
    <name evidence="6" type="primary">ccl20b</name>
</gene>
<dbReference type="PANTHER" id="PTHR12015">
    <property type="entry name" value="SMALL INDUCIBLE CYTOKINE A"/>
    <property type="match status" value="1"/>
</dbReference>
<keyword evidence="3" id="KW-0732">Signal</keyword>
<dbReference type="KEGG" id="bspl:114854361"/>
<reference evidence="6" key="1">
    <citation type="submission" date="2025-08" db="UniProtKB">
        <authorList>
            <consortium name="RefSeq"/>
        </authorList>
    </citation>
    <scope>IDENTIFICATION</scope>
</reference>